<comment type="caution">
    <text evidence="3">The sequence shown here is derived from an EMBL/GenBank/DDBJ whole genome shotgun (WGS) entry which is preliminary data.</text>
</comment>
<dbReference type="EMBL" id="JAMOIM010000011">
    <property type="protein sequence ID" value="MCW6509842.1"/>
    <property type="molecule type" value="Genomic_DNA"/>
</dbReference>
<evidence type="ECO:0000313" key="4">
    <source>
        <dbReference type="Proteomes" id="UP001165667"/>
    </source>
</evidence>
<keyword evidence="2" id="KW-0812">Transmembrane</keyword>
<dbReference type="Proteomes" id="UP001165667">
    <property type="component" value="Unassembled WGS sequence"/>
</dbReference>
<feature type="transmembrane region" description="Helical" evidence="2">
    <location>
        <begin position="20"/>
        <end position="46"/>
    </location>
</feature>
<keyword evidence="2" id="KW-0472">Membrane</keyword>
<name>A0AA42CNX3_9HYPH</name>
<protein>
    <submittedName>
        <fullName evidence="3">Holin family protein</fullName>
    </submittedName>
</protein>
<evidence type="ECO:0000256" key="1">
    <source>
        <dbReference type="SAM" id="MobiDB-lite"/>
    </source>
</evidence>
<dbReference type="InterPro" id="IPR021497">
    <property type="entry name" value="GTA_holin_3TM"/>
</dbReference>
<dbReference type="Pfam" id="PF11351">
    <property type="entry name" value="GTA_holin_3TM"/>
    <property type="match status" value="1"/>
</dbReference>
<organism evidence="3 4">
    <name type="scientific">Lichenifustis flavocetrariae</name>
    <dbReference type="NCBI Taxonomy" id="2949735"/>
    <lineage>
        <taxon>Bacteria</taxon>
        <taxon>Pseudomonadati</taxon>
        <taxon>Pseudomonadota</taxon>
        <taxon>Alphaproteobacteria</taxon>
        <taxon>Hyphomicrobiales</taxon>
        <taxon>Lichenihabitantaceae</taxon>
        <taxon>Lichenifustis</taxon>
    </lineage>
</organism>
<gene>
    <name evidence="3" type="ORF">M8523_17635</name>
</gene>
<feature type="compositionally biased region" description="Low complexity" evidence="1">
    <location>
        <begin position="191"/>
        <end position="208"/>
    </location>
</feature>
<keyword evidence="2" id="KW-1133">Transmembrane helix</keyword>
<feature type="transmembrane region" description="Helical" evidence="2">
    <location>
        <begin position="164"/>
        <end position="183"/>
    </location>
</feature>
<feature type="region of interest" description="Disordered" evidence="1">
    <location>
        <begin position="185"/>
        <end position="208"/>
    </location>
</feature>
<proteinExistence type="predicted"/>
<reference evidence="3" key="1">
    <citation type="submission" date="2022-05" db="EMBL/GenBank/DDBJ databases">
        <authorList>
            <person name="Pankratov T."/>
        </authorList>
    </citation>
    <scope>NUCLEOTIDE SEQUENCE</scope>
    <source>
        <strain evidence="3">BP6-180914</strain>
    </source>
</reference>
<evidence type="ECO:0000256" key="2">
    <source>
        <dbReference type="SAM" id="Phobius"/>
    </source>
</evidence>
<evidence type="ECO:0000313" key="3">
    <source>
        <dbReference type="EMBL" id="MCW6509842.1"/>
    </source>
</evidence>
<keyword evidence="4" id="KW-1185">Reference proteome</keyword>
<sequence length="208" mass="21487">MDLDFQSFKPLINALETAGLPVLSTVLAAAFGPAGFVVGPALGILVPMINRALGLGEDATPQQAADAIVADPEAAKDKLATVQEDHSYLLQSAKQVQDFTLGAQGQQTALLAIDAQSQSMFVRGWRPAAAWICVTALGLDTVVIPTAAWVAALCGRTLPAPPDTTALLALLTALLGLGAMRSFDKAKGTSPLKAPEAAPLALPKRPAR</sequence>
<feature type="transmembrane region" description="Helical" evidence="2">
    <location>
        <begin position="128"/>
        <end position="152"/>
    </location>
</feature>
<dbReference type="AlphaFoldDB" id="A0AA42CNX3"/>
<dbReference type="RefSeq" id="WP_282586210.1">
    <property type="nucleotide sequence ID" value="NZ_JAMOIM010000011.1"/>
</dbReference>
<accession>A0AA42CNX3</accession>